<comment type="caution">
    <text evidence="2">The sequence shown here is derived from an EMBL/GenBank/DDBJ whole genome shotgun (WGS) entry which is preliminary data.</text>
</comment>
<protein>
    <submittedName>
        <fullName evidence="2">Hyperosmotically inducible protein</fullName>
    </submittedName>
</protein>
<sequence length="177" mass="18731">MASIFILVKAQLKNYFYTMRKTFKIAALALMVSMTAVSCKKKVSDADLTSQATTVITSYPGTSVEVKEGQAHLSGVFATEADKLAAIEALKKVEGVKDVHDMATVAPVAAPVEVNVVDAAVLQRVNDALKDIPGVKAEDVAGTLTLTGSTTSANARKVKESVDALKIGKYDNKITVK</sequence>
<evidence type="ECO:0000313" key="3">
    <source>
        <dbReference type="Proteomes" id="UP000295313"/>
    </source>
</evidence>
<dbReference type="PROSITE" id="PS50914">
    <property type="entry name" value="BON"/>
    <property type="match status" value="1"/>
</dbReference>
<evidence type="ECO:0000259" key="1">
    <source>
        <dbReference type="PROSITE" id="PS50914"/>
    </source>
</evidence>
<feature type="domain" description="BON" evidence="1">
    <location>
        <begin position="35"/>
        <end position="107"/>
    </location>
</feature>
<dbReference type="Pfam" id="PF04972">
    <property type="entry name" value="BON"/>
    <property type="match status" value="1"/>
</dbReference>
<keyword evidence="3" id="KW-1185">Reference proteome</keyword>
<dbReference type="Proteomes" id="UP000295313">
    <property type="component" value="Unassembled WGS sequence"/>
</dbReference>
<proteinExistence type="predicted"/>
<dbReference type="InterPro" id="IPR007055">
    <property type="entry name" value="BON_dom"/>
</dbReference>
<accession>A0A4R8IC40</accession>
<evidence type="ECO:0000313" key="2">
    <source>
        <dbReference type="EMBL" id="TDX82619.1"/>
    </source>
</evidence>
<gene>
    <name evidence="2" type="ORF">B0I22_2632</name>
</gene>
<organism evidence="2 3">
    <name type="scientific">Epilithonimonas xixisoli</name>
    <dbReference type="NCBI Taxonomy" id="1476462"/>
    <lineage>
        <taxon>Bacteria</taxon>
        <taxon>Pseudomonadati</taxon>
        <taxon>Bacteroidota</taxon>
        <taxon>Flavobacteriia</taxon>
        <taxon>Flavobacteriales</taxon>
        <taxon>Weeksellaceae</taxon>
        <taxon>Chryseobacterium group</taxon>
        <taxon>Epilithonimonas</taxon>
    </lineage>
</organism>
<dbReference type="Gene3D" id="3.40.1520.20">
    <property type="match status" value="1"/>
</dbReference>
<dbReference type="EMBL" id="SOEO01000003">
    <property type="protein sequence ID" value="TDX82619.1"/>
    <property type="molecule type" value="Genomic_DNA"/>
</dbReference>
<name>A0A4R8IC40_9FLAO</name>
<dbReference type="AlphaFoldDB" id="A0A4R8IC40"/>
<reference evidence="2 3" key="1">
    <citation type="submission" date="2019-03" db="EMBL/GenBank/DDBJ databases">
        <title>Genomic Encyclopedia of Type Strains, Phase III (KMG-III): the genomes of soil and plant-associated and newly described type strains.</title>
        <authorList>
            <person name="Whitman W."/>
        </authorList>
    </citation>
    <scope>NUCLEOTIDE SEQUENCE [LARGE SCALE GENOMIC DNA]</scope>
    <source>
        <strain evidence="2 3">CGMCC 1.12802</strain>
    </source>
</reference>